<name>A0A1V9Z5G0_9STRA</name>
<sequence>MGKYVYVGLAAIVLAFLLSPREPYAKTTSTYFPAHAPLEPTPPSSIWVDGQYLFGRYKHGIPDIAFHSENHEEIAQAIAHLPSRFQTKYWHFTSFNTREFFVGFALVQLQYVSDVFLYIIDKNTLEKFEFNHRLPGTIGVSFALSSVDNSTCSIYQDVNQIEACFIGDAWHIKASVPVTSSQTHQEHKLEFDVKLNRDEALTLLYPLADDPLRPAYVHKGAGSQATGTLQFKNDHFTLENALGAIDWTKSMALRETIWNWASTSYHINDTAIGINLSQHVYDVDGASQENAIWINGTVCALGGVHFHVPDDKSGVWTIESLNSTEVYLEFTPAGVRYEDNGVPYIAQSKFFQPYGTFDGRISCVLEGSDTAYEFQVKNAFGIVENHFALW</sequence>
<proteinExistence type="predicted"/>
<gene>
    <name evidence="2" type="ORF">THRCLA_08491</name>
</gene>
<feature type="chain" id="PRO_5012325459" description="Secreted protein" evidence="1">
    <location>
        <begin position="26"/>
        <end position="390"/>
    </location>
</feature>
<dbReference type="EMBL" id="JNBS01002268">
    <property type="protein sequence ID" value="OQR93244.1"/>
    <property type="molecule type" value="Genomic_DNA"/>
</dbReference>
<dbReference type="Pfam" id="PF10974">
    <property type="entry name" value="DUF2804"/>
    <property type="match status" value="1"/>
</dbReference>
<dbReference type="AlphaFoldDB" id="A0A1V9Z5G0"/>
<dbReference type="Proteomes" id="UP000243217">
    <property type="component" value="Unassembled WGS sequence"/>
</dbReference>
<keyword evidence="1" id="KW-0732">Signal</keyword>
<protein>
    <recommendedName>
        <fullName evidence="4">Secreted protein</fullName>
    </recommendedName>
</protein>
<evidence type="ECO:0000313" key="3">
    <source>
        <dbReference type="Proteomes" id="UP000243217"/>
    </source>
</evidence>
<comment type="caution">
    <text evidence="2">The sequence shown here is derived from an EMBL/GenBank/DDBJ whole genome shotgun (WGS) entry which is preliminary data.</text>
</comment>
<accession>A0A1V9Z5G0</accession>
<dbReference type="PANTHER" id="PTHR35868:SF4">
    <property type="entry name" value="DUF2804 DOMAIN-CONTAINING PROTEIN"/>
    <property type="match status" value="1"/>
</dbReference>
<dbReference type="InterPro" id="IPR021243">
    <property type="entry name" value="DUF2804"/>
</dbReference>
<evidence type="ECO:0008006" key="4">
    <source>
        <dbReference type="Google" id="ProtNLM"/>
    </source>
</evidence>
<evidence type="ECO:0000256" key="1">
    <source>
        <dbReference type="SAM" id="SignalP"/>
    </source>
</evidence>
<dbReference type="PANTHER" id="PTHR35868">
    <property type="entry name" value="DUF2804 DOMAIN-CONTAINING PROTEIN-RELATED"/>
    <property type="match status" value="1"/>
</dbReference>
<evidence type="ECO:0000313" key="2">
    <source>
        <dbReference type="EMBL" id="OQR93244.1"/>
    </source>
</evidence>
<organism evidence="2 3">
    <name type="scientific">Thraustotheca clavata</name>
    <dbReference type="NCBI Taxonomy" id="74557"/>
    <lineage>
        <taxon>Eukaryota</taxon>
        <taxon>Sar</taxon>
        <taxon>Stramenopiles</taxon>
        <taxon>Oomycota</taxon>
        <taxon>Saprolegniomycetes</taxon>
        <taxon>Saprolegniales</taxon>
        <taxon>Achlyaceae</taxon>
        <taxon>Thraustotheca</taxon>
    </lineage>
</organism>
<keyword evidence="3" id="KW-1185">Reference proteome</keyword>
<feature type="signal peptide" evidence="1">
    <location>
        <begin position="1"/>
        <end position="25"/>
    </location>
</feature>
<dbReference type="OrthoDB" id="4083947at2759"/>
<reference evidence="2 3" key="1">
    <citation type="journal article" date="2014" name="Genome Biol. Evol.">
        <title>The secreted proteins of Achlya hypogyna and Thraustotheca clavata identify the ancestral oomycete secretome and reveal gene acquisitions by horizontal gene transfer.</title>
        <authorList>
            <person name="Misner I."/>
            <person name="Blouin N."/>
            <person name="Leonard G."/>
            <person name="Richards T.A."/>
            <person name="Lane C.E."/>
        </authorList>
    </citation>
    <scope>NUCLEOTIDE SEQUENCE [LARGE SCALE GENOMIC DNA]</scope>
    <source>
        <strain evidence="2 3">ATCC 34112</strain>
    </source>
</reference>